<evidence type="ECO:0000256" key="6">
    <source>
        <dbReference type="ARBA" id="ARBA00022842"/>
    </source>
</evidence>
<comment type="pathway">
    <text evidence="13 15">Amino-acid biosynthesis; L-isoleucine biosynthesis; L-isoleucine from 2-oxobutanoate: step 3/4.</text>
</comment>
<keyword evidence="3 15" id="KW-0028">Amino-acid biosynthesis</keyword>
<evidence type="ECO:0000256" key="14">
    <source>
        <dbReference type="ARBA" id="ARBA00029490"/>
    </source>
</evidence>
<keyword evidence="5 15" id="KW-0479">Metal-binding</keyword>
<dbReference type="PROSITE" id="PS00887">
    <property type="entry name" value="ILVD_EDD_2"/>
    <property type="match status" value="1"/>
</dbReference>
<evidence type="ECO:0000256" key="4">
    <source>
        <dbReference type="ARBA" id="ARBA00022714"/>
    </source>
</evidence>
<evidence type="ECO:0000256" key="3">
    <source>
        <dbReference type="ARBA" id="ARBA00022605"/>
    </source>
</evidence>
<comment type="cofactor">
    <cofactor evidence="15">
        <name>[2Fe-2S] cluster</name>
        <dbReference type="ChEBI" id="CHEBI:190135"/>
    </cofactor>
    <text evidence="15">Binds 1 [2Fe-2S] cluster per subunit. This cluster acts as a Lewis acid cofactor.</text>
</comment>
<protein>
    <recommendedName>
        <fullName evidence="14 15">Dihydroxy-acid dehydratase</fullName>
        <shortName evidence="15">DAD</shortName>
        <ecNumber evidence="14 15">4.2.1.9</ecNumber>
    </recommendedName>
</protein>
<dbReference type="KEGG" id="msea:METESE_34740"/>
<organism evidence="18 19">
    <name type="scientific">Mesoterricola sediminis</name>
    <dbReference type="NCBI Taxonomy" id="2927980"/>
    <lineage>
        <taxon>Bacteria</taxon>
        <taxon>Pseudomonadati</taxon>
        <taxon>Acidobacteriota</taxon>
        <taxon>Holophagae</taxon>
        <taxon>Holophagales</taxon>
        <taxon>Holophagaceae</taxon>
        <taxon>Mesoterricola</taxon>
    </lineage>
</organism>
<dbReference type="Gene3D" id="3.50.30.80">
    <property type="entry name" value="IlvD/EDD C-terminal domain-like"/>
    <property type="match status" value="1"/>
</dbReference>
<feature type="binding site" description="via carbamate group" evidence="15">
    <location>
        <position position="121"/>
    </location>
    <ligand>
        <name>Mg(2+)</name>
        <dbReference type="ChEBI" id="CHEBI:18420"/>
    </ligand>
</feature>
<evidence type="ECO:0000256" key="2">
    <source>
        <dbReference type="ARBA" id="ARBA00006486"/>
    </source>
</evidence>
<dbReference type="InterPro" id="IPR004404">
    <property type="entry name" value="DihydroxyA_deHydtase"/>
</dbReference>
<evidence type="ECO:0000256" key="13">
    <source>
        <dbReference type="ARBA" id="ARBA00029437"/>
    </source>
</evidence>
<comment type="similarity">
    <text evidence="2 15">Belongs to the IlvD/Edd family.</text>
</comment>
<dbReference type="EMBL" id="AP027081">
    <property type="protein sequence ID" value="BDU78516.1"/>
    <property type="molecule type" value="Genomic_DNA"/>
</dbReference>
<keyword evidence="10 15" id="KW-0100">Branched-chain amino acid biosynthesis</keyword>
<evidence type="ECO:0000259" key="17">
    <source>
        <dbReference type="Pfam" id="PF24877"/>
    </source>
</evidence>
<proteinExistence type="inferred from homology"/>
<dbReference type="GO" id="GO:0004160">
    <property type="term" value="F:dihydroxy-acid dehydratase activity"/>
    <property type="evidence" value="ECO:0007669"/>
    <property type="project" value="UniProtKB-UniRule"/>
</dbReference>
<dbReference type="PANTHER" id="PTHR43661">
    <property type="entry name" value="D-XYLONATE DEHYDRATASE"/>
    <property type="match status" value="1"/>
</dbReference>
<dbReference type="SUPFAM" id="SSF52016">
    <property type="entry name" value="LeuD/IlvD-like"/>
    <property type="match status" value="1"/>
</dbReference>
<dbReference type="PANTHER" id="PTHR43661:SF3">
    <property type="entry name" value="D-XYLONATE DEHYDRATASE YAGF-RELATED"/>
    <property type="match status" value="1"/>
</dbReference>
<feature type="binding site" evidence="15">
    <location>
        <position position="120"/>
    </location>
    <ligand>
        <name>Mg(2+)</name>
        <dbReference type="ChEBI" id="CHEBI:18420"/>
    </ligand>
</feature>
<comment type="catalytic activity">
    <reaction evidence="15">
        <text>(2R,3R)-2,3-dihydroxy-3-methylpentanoate = (S)-3-methyl-2-oxopentanoate + H2O</text>
        <dbReference type="Rhea" id="RHEA:27694"/>
        <dbReference type="ChEBI" id="CHEBI:15377"/>
        <dbReference type="ChEBI" id="CHEBI:35146"/>
        <dbReference type="ChEBI" id="CHEBI:49258"/>
        <dbReference type="EC" id="4.2.1.9"/>
    </reaction>
</comment>
<dbReference type="InterPro" id="IPR000581">
    <property type="entry name" value="ILV_EDD_N"/>
</dbReference>
<name>A0AA48KDS6_9BACT</name>
<evidence type="ECO:0000256" key="12">
    <source>
        <dbReference type="ARBA" id="ARBA00029436"/>
    </source>
</evidence>
<accession>A0AA48KDS6</accession>
<keyword evidence="7 15" id="KW-0408">Iron</keyword>
<sequence length="559" mass="58085">MRSDAVKQGLERAGHRSLLRAAGVAEADLAKPFIGIANSYTDLVPGHAHLHGFAALVKEAVREAGGVPFEFNTIAVDDGIAMGHDGMRFSLPSRELIADAVETMAQAHCLDALVCVSNCDKITPGMLMAAVRLDLPTLFVTGGPMLKGTRPDGGPADLITVFEGVGAVQSGLMTEEELRRLEASACPTCGSCSGMFTANSMNCLLEAVGMALPGNGTIPATDPRRLDLARAAGRRILDLLATGPTPRQLVTQASLDNAFALDMAMGGSTNTILHTLAVAFEAGLDYPLARINAISARTPCICKVSPSVSDVHIQDVDAAGGVPAILKELSRREGLLDLACPTAAGGTLGDLAAAAPDPDGTVIRRLEDAFSPDGGLAVLFGNLAPGGAVVKSAGVDPGCHVFEGYARVFEGQDAALAALGRREVRPGDVVFIRYEGPRGGPGMPEMLSPTSMIKGQGLGRAVALVTDGRFSGGTAGLCIGHVSPEAAQGGPIGLVRDGDPVRIDIPARRLDLLIPDGEWAAREAAWTPPAPPRRNGWLGRYLRMVTSADRGAVLDPERR</sequence>
<dbReference type="RefSeq" id="WP_243328993.1">
    <property type="nucleotide sequence ID" value="NZ_AP027081.1"/>
</dbReference>
<evidence type="ECO:0000256" key="15">
    <source>
        <dbReference type="HAMAP-Rule" id="MF_00012"/>
    </source>
</evidence>
<dbReference type="NCBIfam" id="NF002068">
    <property type="entry name" value="PRK00911.1"/>
    <property type="match status" value="1"/>
</dbReference>
<evidence type="ECO:0000256" key="9">
    <source>
        <dbReference type="ARBA" id="ARBA00023239"/>
    </source>
</evidence>
<dbReference type="NCBIfam" id="TIGR00110">
    <property type="entry name" value="ilvD"/>
    <property type="match status" value="1"/>
</dbReference>
<keyword evidence="9 15" id="KW-0456">Lyase</keyword>
<evidence type="ECO:0000259" key="16">
    <source>
        <dbReference type="Pfam" id="PF00920"/>
    </source>
</evidence>
<evidence type="ECO:0000256" key="11">
    <source>
        <dbReference type="ARBA" id="ARBA00029304"/>
    </source>
</evidence>
<comment type="pathway">
    <text evidence="12 15">Amino-acid biosynthesis; L-valine biosynthesis; L-valine from pyruvate: step 3/4.</text>
</comment>
<evidence type="ECO:0000256" key="1">
    <source>
        <dbReference type="ARBA" id="ARBA00001946"/>
    </source>
</evidence>
<reference evidence="18" key="1">
    <citation type="journal article" date="2023" name="Int. J. Syst. Evol. Microbiol.">
        <title>Mesoterricola silvestris gen. nov., sp. nov., Mesoterricola sediminis sp. nov., Geothrix oryzae sp. nov., Geothrix edaphica sp. nov., Geothrix rubra sp. nov., and Geothrix limicola sp. nov., six novel members of Acidobacteriota isolated from soils.</title>
        <authorList>
            <person name="Itoh H."/>
            <person name="Sugisawa Y."/>
            <person name="Mise K."/>
            <person name="Xu Z."/>
            <person name="Kuniyasu M."/>
            <person name="Ushijima N."/>
            <person name="Kawano K."/>
            <person name="Kobayashi E."/>
            <person name="Shiratori Y."/>
            <person name="Masuda Y."/>
            <person name="Senoo K."/>
        </authorList>
    </citation>
    <scope>NUCLEOTIDE SEQUENCE</scope>
    <source>
        <strain evidence="18">W786</strain>
    </source>
</reference>
<feature type="domain" description="Dihydroxy-acid/6-phosphogluconate dehydratase N-terminal" evidence="16">
    <location>
        <begin position="31"/>
        <end position="350"/>
    </location>
</feature>
<comment type="subunit">
    <text evidence="15">Homodimer.</text>
</comment>
<keyword evidence="4 15" id="KW-0001">2Fe-2S</keyword>
<gene>
    <name evidence="15 18" type="primary">ilvD</name>
    <name evidence="18" type="ORF">METESE_34740</name>
</gene>
<comment type="cofactor">
    <cofactor evidence="1 15">
        <name>Mg(2+)</name>
        <dbReference type="ChEBI" id="CHEBI:18420"/>
    </cofactor>
</comment>
<feature type="binding site" evidence="15">
    <location>
        <position position="445"/>
    </location>
    <ligand>
        <name>Mg(2+)</name>
        <dbReference type="ChEBI" id="CHEBI:18420"/>
    </ligand>
</feature>
<dbReference type="FunFam" id="3.50.30.80:FF:000001">
    <property type="entry name" value="Dihydroxy-acid dehydratase"/>
    <property type="match status" value="1"/>
</dbReference>
<dbReference type="Pfam" id="PF24877">
    <property type="entry name" value="ILV_EDD_C"/>
    <property type="match status" value="1"/>
</dbReference>
<evidence type="ECO:0000256" key="7">
    <source>
        <dbReference type="ARBA" id="ARBA00023004"/>
    </source>
</evidence>
<dbReference type="InterPro" id="IPR037237">
    <property type="entry name" value="IlvD/EDD_N"/>
</dbReference>
<evidence type="ECO:0000313" key="19">
    <source>
        <dbReference type="Proteomes" id="UP001228113"/>
    </source>
</evidence>
<dbReference type="Pfam" id="PF00920">
    <property type="entry name" value="ILVD_EDD_N"/>
    <property type="match status" value="1"/>
</dbReference>
<dbReference type="GO" id="GO:0051537">
    <property type="term" value="F:2 iron, 2 sulfur cluster binding"/>
    <property type="evidence" value="ECO:0007669"/>
    <property type="project" value="UniProtKB-UniRule"/>
</dbReference>
<dbReference type="GO" id="GO:0009099">
    <property type="term" value="P:L-valine biosynthetic process"/>
    <property type="evidence" value="ECO:0007669"/>
    <property type="project" value="UniProtKB-UniRule"/>
</dbReference>
<evidence type="ECO:0000256" key="5">
    <source>
        <dbReference type="ARBA" id="ARBA00022723"/>
    </source>
</evidence>
<dbReference type="SUPFAM" id="SSF143975">
    <property type="entry name" value="IlvD/EDD N-terminal domain-like"/>
    <property type="match status" value="1"/>
</dbReference>
<keyword evidence="6 15" id="KW-0460">Magnesium</keyword>
<comment type="function">
    <text evidence="15">Functions in the biosynthesis of branched-chain amino acids. Catalyzes the dehydration of (2R,3R)-2,3-dihydroxy-3-methylpentanoate (2,3-dihydroxy-3-methylvalerate) into 2-oxo-3-methylpentanoate (2-oxo-3-methylvalerate) and of (2R)-2,3-dihydroxy-3-methylbutanoate (2,3-dihydroxyisovalerate) into 2-oxo-3-methylbutanoate (2-oxoisovalerate), the penultimate precursor to L-isoleucine and L-valine, respectively.</text>
</comment>
<keyword evidence="8 15" id="KW-0411">Iron-sulfur</keyword>
<evidence type="ECO:0000313" key="18">
    <source>
        <dbReference type="EMBL" id="BDU78516.1"/>
    </source>
</evidence>
<dbReference type="AlphaFoldDB" id="A0AA48KDS6"/>
<comment type="caution">
    <text evidence="15">Lacks conserved residue(s) required for the propagation of feature annotation.</text>
</comment>
<feature type="binding site" evidence="15">
    <location>
        <position position="78"/>
    </location>
    <ligand>
        <name>Mg(2+)</name>
        <dbReference type="ChEBI" id="CHEBI:18420"/>
    </ligand>
</feature>
<evidence type="ECO:0000256" key="8">
    <source>
        <dbReference type="ARBA" id="ARBA00023014"/>
    </source>
</evidence>
<dbReference type="HAMAP" id="MF_00012">
    <property type="entry name" value="IlvD"/>
    <property type="match status" value="1"/>
</dbReference>
<dbReference type="Proteomes" id="UP001228113">
    <property type="component" value="Chromosome"/>
</dbReference>
<dbReference type="PROSITE" id="PS00886">
    <property type="entry name" value="ILVD_EDD_1"/>
    <property type="match status" value="1"/>
</dbReference>
<comment type="catalytic activity">
    <reaction evidence="11">
        <text>(2R)-2,3-dihydroxy-3-methylbutanoate = 3-methyl-2-oxobutanoate + H2O</text>
        <dbReference type="Rhea" id="RHEA:24809"/>
        <dbReference type="ChEBI" id="CHEBI:11851"/>
        <dbReference type="ChEBI" id="CHEBI:15377"/>
        <dbReference type="ChEBI" id="CHEBI:49072"/>
        <dbReference type="EC" id="4.2.1.9"/>
    </reaction>
    <physiologicalReaction direction="left-to-right" evidence="11">
        <dbReference type="Rhea" id="RHEA:24810"/>
    </physiologicalReaction>
</comment>
<keyword evidence="19" id="KW-1185">Reference proteome</keyword>
<dbReference type="EC" id="4.2.1.9" evidence="14 15"/>
<feature type="modified residue" description="N6-carboxylysine" evidence="15">
    <location>
        <position position="121"/>
    </location>
</feature>
<dbReference type="InterPro" id="IPR056740">
    <property type="entry name" value="ILV_EDD_C"/>
</dbReference>
<dbReference type="InterPro" id="IPR020558">
    <property type="entry name" value="DiOHA_6PGluconate_deHydtase_CS"/>
</dbReference>
<dbReference type="GO" id="GO:0005829">
    <property type="term" value="C:cytosol"/>
    <property type="evidence" value="ECO:0007669"/>
    <property type="project" value="TreeGrafter"/>
</dbReference>
<dbReference type="InterPro" id="IPR042096">
    <property type="entry name" value="Dihydro-acid_dehy_C"/>
</dbReference>
<feature type="active site" description="Proton acceptor" evidence="15">
    <location>
        <position position="471"/>
    </location>
</feature>
<evidence type="ECO:0000256" key="10">
    <source>
        <dbReference type="ARBA" id="ARBA00023304"/>
    </source>
</evidence>
<dbReference type="GO" id="GO:0009097">
    <property type="term" value="P:isoleucine biosynthetic process"/>
    <property type="evidence" value="ECO:0007669"/>
    <property type="project" value="UniProtKB-UniRule"/>
</dbReference>
<dbReference type="GO" id="GO:0000287">
    <property type="term" value="F:magnesium ion binding"/>
    <property type="evidence" value="ECO:0007669"/>
    <property type="project" value="UniProtKB-UniRule"/>
</dbReference>
<feature type="domain" description="Dihydroxy-acid/6-phosphogluconate dehydratase C-terminal" evidence="17">
    <location>
        <begin position="362"/>
        <end position="552"/>
    </location>
</feature>